<feature type="compositionally biased region" description="Polar residues" evidence="1">
    <location>
        <begin position="30"/>
        <end position="39"/>
    </location>
</feature>
<dbReference type="Proteomes" id="UP000815325">
    <property type="component" value="Unassembled WGS sequence"/>
</dbReference>
<comment type="caution">
    <text evidence="2">The sequence shown here is derived from an EMBL/GenBank/DDBJ whole genome shotgun (WGS) entry which is preliminary data.</text>
</comment>
<sequence>MRTHDDHNSNSPTSQSLNGLPWTEGKPGRQQLSNPNNMISKAHADTNYVTNIRKELDKQKGTLHKEMAIVQKKKKQFHHSMPHGRDAALFPAVLH</sequence>
<feature type="region of interest" description="Disordered" evidence="1">
    <location>
        <begin position="76"/>
        <end position="95"/>
    </location>
</feature>
<gene>
    <name evidence="2" type="ORF">DUNSADRAFT_14877</name>
</gene>
<evidence type="ECO:0008006" key="4">
    <source>
        <dbReference type="Google" id="ProtNLM"/>
    </source>
</evidence>
<evidence type="ECO:0000313" key="3">
    <source>
        <dbReference type="Proteomes" id="UP000815325"/>
    </source>
</evidence>
<evidence type="ECO:0000313" key="2">
    <source>
        <dbReference type="EMBL" id="KAF5830235.1"/>
    </source>
</evidence>
<organism evidence="2 3">
    <name type="scientific">Dunaliella salina</name>
    <name type="common">Green alga</name>
    <name type="synonym">Protococcus salinus</name>
    <dbReference type="NCBI Taxonomy" id="3046"/>
    <lineage>
        <taxon>Eukaryota</taxon>
        <taxon>Viridiplantae</taxon>
        <taxon>Chlorophyta</taxon>
        <taxon>core chlorophytes</taxon>
        <taxon>Chlorophyceae</taxon>
        <taxon>CS clade</taxon>
        <taxon>Chlamydomonadales</taxon>
        <taxon>Dunaliellaceae</taxon>
        <taxon>Dunaliella</taxon>
    </lineage>
</organism>
<accession>A0ABQ7G6J9</accession>
<name>A0ABQ7G6J9_DUNSA</name>
<reference evidence="2" key="1">
    <citation type="submission" date="2017-08" db="EMBL/GenBank/DDBJ databases">
        <authorList>
            <person name="Polle J.E."/>
            <person name="Barry K."/>
            <person name="Cushman J."/>
            <person name="Schmutz J."/>
            <person name="Tran D."/>
            <person name="Hathwaick L.T."/>
            <person name="Yim W.C."/>
            <person name="Jenkins J."/>
            <person name="Mckie-Krisberg Z.M."/>
            <person name="Prochnik S."/>
            <person name="Lindquist E."/>
            <person name="Dockter R.B."/>
            <person name="Adam C."/>
            <person name="Molina H."/>
            <person name="Bunkerborg J."/>
            <person name="Jin E."/>
            <person name="Buchheim M."/>
            <person name="Magnuson J."/>
        </authorList>
    </citation>
    <scope>NUCLEOTIDE SEQUENCE</scope>
    <source>
        <strain evidence="2">CCAP 19/18</strain>
    </source>
</reference>
<proteinExistence type="predicted"/>
<protein>
    <recommendedName>
        <fullName evidence="4">Encoded protein</fullName>
    </recommendedName>
</protein>
<feature type="compositionally biased region" description="Polar residues" evidence="1">
    <location>
        <begin position="9"/>
        <end position="18"/>
    </location>
</feature>
<feature type="region of interest" description="Disordered" evidence="1">
    <location>
        <begin position="1"/>
        <end position="45"/>
    </location>
</feature>
<evidence type="ECO:0000256" key="1">
    <source>
        <dbReference type="SAM" id="MobiDB-lite"/>
    </source>
</evidence>
<dbReference type="EMBL" id="MU070066">
    <property type="protein sequence ID" value="KAF5830235.1"/>
    <property type="molecule type" value="Genomic_DNA"/>
</dbReference>
<keyword evidence="3" id="KW-1185">Reference proteome</keyword>